<accession>J1L270</accession>
<dbReference type="SUPFAM" id="SSF50182">
    <property type="entry name" value="Sm-like ribonucleoproteins"/>
    <property type="match status" value="1"/>
</dbReference>
<dbReference type="InterPro" id="IPR023408">
    <property type="entry name" value="MscS_beta-dom_sf"/>
</dbReference>
<dbReference type="OrthoDB" id="11475at2157"/>
<evidence type="ECO:0000256" key="2">
    <source>
        <dbReference type="ARBA" id="ARBA00008017"/>
    </source>
</evidence>
<dbReference type="GO" id="GO:0016020">
    <property type="term" value="C:membrane"/>
    <property type="evidence" value="ECO:0007669"/>
    <property type="project" value="UniProtKB-SubCell"/>
</dbReference>
<name>J1L270_9EURY</name>
<feature type="transmembrane region" description="Helical" evidence="6">
    <location>
        <begin position="17"/>
        <end position="38"/>
    </location>
</feature>
<reference evidence="8 9" key="1">
    <citation type="submission" date="2011-08" db="EMBL/GenBank/DDBJ databases">
        <title>The complete genome of Methanofollis liminatans DSM 4140.</title>
        <authorList>
            <consortium name="US DOE Joint Genome Institute (JGI-PGF)"/>
            <person name="Lucas S."/>
            <person name="Han J."/>
            <person name="Lapidus A."/>
            <person name="Bruce D."/>
            <person name="Goodwin L."/>
            <person name="Pitluck S."/>
            <person name="Peters L."/>
            <person name="Kyrpides N."/>
            <person name="Mavromatis K."/>
            <person name="Ivanova N."/>
            <person name="Mikhailova N."/>
            <person name="Lu M."/>
            <person name="Detter J.C."/>
            <person name="Tapia R."/>
            <person name="Han C."/>
            <person name="Land M."/>
            <person name="Hauser L."/>
            <person name="Markowitz V."/>
            <person name="Cheng J.-F."/>
            <person name="Hugenholtz P."/>
            <person name="Woyke T."/>
            <person name="Wu D."/>
            <person name="Spring S."/>
            <person name="Schuler E."/>
            <person name="Brambilla E."/>
            <person name="Klenk H.-P."/>
            <person name="Eisen J.A."/>
        </authorList>
    </citation>
    <scope>NUCLEOTIDE SEQUENCE [LARGE SCALE GENOMIC DNA]</scope>
    <source>
        <strain evidence="8 9">DSM 4140</strain>
    </source>
</reference>
<keyword evidence="3 6" id="KW-0812">Transmembrane</keyword>
<dbReference type="Gene3D" id="1.10.287.1260">
    <property type="match status" value="1"/>
</dbReference>
<keyword evidence="5 6" id="KW-0472">Membrane</keyword>
<dbReference type="PANTHER" id="PTHR30221">
    <property type="entry name" value="SMALL-CONDUCTANCE MECHANOSENSITIVE CHANNEL"/>
    <property type="match status" value="1"/>
</dbReference>
<gene>
    <name evidence="8" type="ORF">Metli_1186</name>
</gene>
<evidence type="ECO:0000259" key="7">
    <source>
        <dbReference type="Pfam" id="PF00924"/>
    </source>
</evidence>
<dbReference type="PANTHER" id="PTHR30221:SF1">
    <property type="entry name" value="SMALL-CONDUCTANCE MECHANOSENSITIVE CHANNEL"/>
    <property type="match status" value="1"/>
</dbReference>
<feature type="transmembrane region" description="Helical" evidence="6">
    <location>
        <begin position="50"/>
        <end position="71"/>
    </location>
</feature>
<comment type="similarity">
    <text evidence="2">Belongs to the MscS (TC 1.A.23) family.</text>
</comment>
<sequence length="268" mass="29517">MAETSVLPLKEIDPATVLYVVYVLLAAYLIVWIAAYLLTRLSERSGQYRIAVDTLIPLTKVVVYAVATYLLVTAFVEPSLSELVAFAGFFGAGVGFGLKDFFADIMGALVITFERPFQIGDKIAVGDTYGEVVDIGIRSTRVITPDDSQVSLPNFLILSSAVSSANAGSLAMMVVIDLFIDTESDPVRAGDILRDALITSKYVYISEEHPYTILVEDFPWYLRLRAKGYVTDLRFEFQFMSDVTGRAWAEYARQGIKPPRVVPGIALS</sequence>
<dbReference type="EMBL" id="CM001555">
    <property type="protein sequence ID" value="EJG07142.1"/>
    <property type="molecule type" value="Genomic_DNA"/>
</dbReference>
<dbReference type="InterPro" id="IPR045275">
    <property type="entry name" value="MscS_archaea/bacteria_type"/>
</dbReference>
<dbReference type="Proteomes" id="UP000005095">
    <property type="component" value="Chromosome"/>
</dbReference>
<dbReference type="Gene3D" id="2.30.30.60">
    <property type="match status" value="1"/>
</dbReference>
<keyword evidence="9" id="KW-1185">Reference proteome</keyword>
<keyword evidence="4 6" id="KW-1133">Transmembrane helix</keyword>
<evidence type="ECO:0000313" key="8">
    <source>
        <dbReference type="EMBL" id="EJG07142.1"/>
    </source>
</evidence>
<dbReference type="SUPFAM" id="SSF82861">
    <property type="entry name" value="Mechanosensitive channel protein MscS (YggB), transmembrane region"/>
    <property type="match status" value="1"/>
</dbReference>
<organism evidence="8 9">
    <name type="scientific">Methanofollis liminatans DSM 4140</name>
    <dbReference type="NCBI Taxonomy" id="28892"/>
    <lineage>
        <taxon>Archaea</taxon>
        <taxon>Methanobacteriati</taxon>
        <taxon>Methanobacteriota</taxon>
        <taxon>Stenosarchaea group</taxon>
        <taxon>Methanomicrobia</taxon>
        <taxon>Methanomicrobiales</taxon>
        <taxon>Methanomicrobiaceae</taxon>
        <taxon>Methanofollis</taxon>
    </lineage>
</organism>
<evidence type="ECO:0000313" key="9">
    <source>
        <dbReference type="Proteomes" id="UP000005095"/>
    </source>
</evidence>
<comment type="subcellular location">
    <subcellularLocation>
        <location evidence="1">Membrane</location>
        <topology evidence="1">Multi-pass membrane protein</topology>
    </subcellularLocation>
</comment>
<dbReference type="InterPro" id="IPR006685">
    <property type="entry name" value="MscS_channel_2nd"/>
</dbReference>
<dbReference type="GO" id="GO:0008381">
    <property type="term" value="F:mechanosensitive monoatomic ion channel activity"/>
    <property type="evidence" value="ECO:0007669"/>
    <property type="project" value="InterPro"/>
</dbReference>
<dbReference type="InterPro" id="IPR011014">
    <property type="entry name" value="MscS_channel_TM-2"/>
</dbReference>
<feature type="transmembrane region" description="Helical" evidence="6">
    <location>
        <begin position="83"/>
        <end position="102"/>
    </location>
</feature>
<dbReference type="Pfam" id="PF00924">
    <property type="entry name" value="MS_channel_2nd"/>
    <property type="match status" value="1"/>
</dbReference>
<evidence type="ECO:0000256" key="5">
    <source>
        <dbReference type="ARBA" id="ARBA00023136"/>
    </source>
</evidence>
<dbReference type="AlphaFoldDB" id="J1L270"/>
<evidence type="ECO:0000256" key="4">
    <source>
        <dbReference type="ARBA" id="ARBA00022989"/>
    </source>
</evidence>
<proteinExistence type="inferred from homology"/>
<dbReference type="InterPro" id="IPR010920">
    <property type="entry name" value="LSM_dom_sf"/>
</dbReference>
<dbReference type="RefSeq" id="WP_004038834.1">
    <property type="nucleotide sequence ID" value="NZ_CM001555.1"/>
</dbReference>
<evidence type="ECO:0000256" key="3">
    <source>
        <dbReference type="ARBA" id="ARBA00022692"/>
    </source>
</evidence>
<feature type="domain" description="Mechanosensitive ion channel MscS" evidence="7">
    <location>
        <begin position="101"/>
        <end position="162"/>
    </location>
</feature>
<evidence type="ECO:0000256" key="6">
    <source>
        <dbReference type="SAM" id="Phobius"/>
    </source>
</evidence>
<dbReference type="STRING" id="28892.Metli_1186"/>
<protein>
    <submittedName>
        <fullName evidence="8">MscS Mechanosensitive ion channel</fullName>
    </submittedName>
</protein>
<evidence type="ECO:0000256" key="1">
    <source>
        <dbReference type="ARBA" id="ARBA00004141"/>
    </source>
</evidence>
<dbReference type="HOGENOM" id="CLU_062814_0_0_2"/>